<proteinExistence type="predicted"/>
<name>A0AAV5SLA8_9BILA</name>
<sequence>DLEARRIKYIPNIFRNVQAKEICFDENDVTIKYSETILNLIRQWKTVQVHLIIASHRVSQSAFLLEISDLVDALHIEQFNNRSDVGRYLIDTGSGVDDWSKLVPEMFEKRVSKIRIQHNNERVECVDHEDLKSALVCRCHPSLIGRQK</sequence>
<comment type="caution">
    <text evidence="1">The sequence shown here is derived from an EMBL/GenBank/DDBJ whole genome shotgun (WGS) entry which is preliminary data.</text>
</comment>
<organism evidence="1 2">
    <name type="scientific">Pristionchus entomophagus</name>
    <dbReference type="NCBI Taxonomy" id="358040"/>
    <lineage>
        <taxon>Eukaryota</taxon>
        <taxon>Metazoa</taxon>
        <taxon>Ecdysozoa</taxon>
        <taxon>Nematoda</taxon>
        <taxon>Chromadorea</taxon>
        <taxon>Rhabditida</taxon>
        <taxon>Rhabditina</taxon>
        <taxon>Diplogasteromorpha</taxon>
        <taxon>Diplogasteroidea</taxon>
        <taxon>Neodiplogasteridae</taxon>
        <taxon>Pristionchus</taxon>
    </lineage>
</organism>
<dbReference type="EMBL" id="BTSX01000002">
    <property type="protein sequence ID" value="GMS82913.1"/>
    <property type="molecule type" value="Genomic_DNA"/>
</dbReference>
<gene>
    <name evidence="1" type="ORF">PENTCL1PPCAC_5088</name>
</gene>
<accession>A0AAV5SLA8</accession>
<evidence type="ECO:0000313" key="2">
    <source>
        <dbReference type="Proteomes" id="UP001432027"/>
    </source>
</evidence>
<keyword evidence="2" id="KW-1185">Reference proteome</keyword>
<dbReference type="AlphaFoldDB" id="A0AAV5SLA8"/>
<dbReference type="Proteomes" id="UP001432027">
    <property type="component" value="Unassembled WGS sequence"/>
</dbReference>
<evidence type="ECO:0000313" key="1">
    <source>
        <dbReference type="EMBL" id="GMS82913.1"/>
    </source>
</evidence>
<reference evidence="1" key="1">
    <citation type="submission" date="2023-10" db="EMBL/GenBank/DDBJ databases">
        <title>Genome assembly of Pristionchus species.</title>
        <authorList>
            <person name="Yoshida K."/>
            <person name="Sommer R.J."/>
        </authorList>
    </citation>
    <scope>NUCLEOTIDE SEQUENCE</scope>
    <source>
        <strain evidence="1">RS0144</strain>
    </source>
</reference>
<feature type="non-terminal residue" evidence="1">
    <location>
        <position position="148"/>
    </location>
</feature>
<protein>
    <submittedName>
        <fullName evidence="1">Uncharacterized protein</fullName>
    </submittedName>
</protein>
<feature type="non-terminal residue" evidence="1">
    <location>
        <position position="1"/>
    </location>
</feature>